<evidence type="ECO:0000313" key="4">
    <source>
        <dbReference type="Proteomes" id="UP001056855"/>
    </source>
</evidence>
<evidence type="ECO:0000256" key="1">
    <source>
        <dbReference type="SAM" id="MobiDB-lite"/>
    </source>
</evidence>
<name>A0A9E7ND19_9EURY</name>
<dbReference type="InterPro" id="IPR036388">
    <property type="entry name" value="WH-like_DNA-bd_sf"/>
</dbReference>
<dbReference type="InterPro" id="IPR001845">
    <property type="entry name" value="HTH_ArsR_DNA-bd_dom"/>
</dbReference>
<dbReference type="SMART" id="SM00418">
    <property type="entry name" value="HTH_ARSR"/>
    <property type="match status" value="1"/>
</dbReference>
<dbReference type="Gene3D" id="1.10.10.10">
    <property type="entry name" value="Winged helix-like DNA-binding domain superfamily/Winged helix DNA-binding domain"/>
    <property type="match status" value="2"/>
</dbReference>
<dbReference type="EMBL" id="CP100355">
    <property type="protein sequence ID" value="UTF54743.1"/>
    <property type="molecule type" value="Genomic_DNA"/>
</dbReference>
<proteinExistence type="predicted"/>
<feature type="region of interest" description="Disordered" evidence="1">
    <location>
        <begin position="32"/>
        <end position="62"/>
    </location>
</feature>
<protein>
    <submittedName>
        <fullName evidence="3">Helix-turn-helix domain-containing protein</fullName>
    </submittedName>
</protein>
<evidence type="ECO:0000313" key="3">
    <source>
        <dbReference type="EMBL" id="UTF54743.1"/>
    </source>
</evidence>
<dbReference type="RefSeq" id="WP_254159449.1">
    <property type="nucleotide sequence ID" value="NZ_CP100355.1"/>
</dbReference>
<dbReference type="GeneID" id="73289499"/>
<dbReference type="AlphaFoldDB" id="A0A9E7ND19"/>
<gene>
    <name evidence="3" type="ORF">NGM29_05595</name>
</gene>
<dbReference type="SUPFAM" id="SSF46785">
    <property type="entry name" value="Winged helix' DNA-binding domain"/>
    <property type="match status" value="2"/>
</dbReference>
<sequence length="239" mass="26147">MLTRSTRAILIAAVGIVLILHSFAATGIVVGESTSEPTTHSRNDAGLIKPPDTVDSKSSETTLSVSPSTVTSIVFLAGHAYSGSSDPLEHDVRQDIYETVHQTSGIYIGDLRETHDLHRSTLRYHLEVLEQEELLASETVFGKIWYYPAGSDTNQLRAALTHEPTGDILEAIARLEPVSVTDLANEVDRSDSTVSHHLERLEDKGLVEQERGSTTVLSRLAPEARAEFETTSELGQWTD</sequence>
<dbReference type="PANTHER" id="PTHR36216:SF1">
    <property type="entry name" value="HTH ARSR-TYPE DOMAIN-CONTAINING PROTEIN"/>
    <property type="match status" value="1"/>
</dbReference>
<dbReference type="PROSITE" id="PS50987">
    <property type="entry name" value="HTH_ARSR_2"/>
    <property type="match status" value="1"/>
</dbReference>
<accession>A0A9E7ND19</accession>
<dbReference type="Proteomes" id="UP001056855">
    <property type="component" value="Chromosome"/>
</dbReference>
<dbReference type="InterPro" id="IPR036390">
    <property type="entry name" value="WH_DNA-bd_sf"/>
</dbReference>
<dbReference type="Pfam" id="PF12840">
    <property type="entry name" value="HTH_20"/>
    <property type="match status" value="2"/>
</dbReference>
<dbReference type="GO" id="GO:0003700">
    <property type="term" value="F:DNA-binding transcription factor activity"/>
    <property type="evidence" value="ECO:0007669"/>
    <property type="project" value="InterPro"/>
</dbReference>
<feature type="domain" description="HTH arsR-type" evidence="2">
    <location>
        <begin position="145"/>
        <end position="239"/>
    </location>
</feature>
<evidence type="ECO:0000259" key="2">
    <source>
        <dbReference type="PROSITE" id="PS50987"/>
    </source>
</evidence>
<reference evidence="3" key="1">
    <citation type="submission" date="2022-06" db="EMBL/GenBank/DDBJ databases">
        <title>Diverse halophilic archaea isolated from saline environments.</title>
        <authorList>
            <person name="Cui H.-L."/>
        </authorList>
    </citation>
    <scope>NUCLEOTIDE SEQUENCE</scope>
    <source>
        <strain evidence="3">WLHS1</strain>
    </source>
</reference>
<organism evidence="3 4">
    <name type="scientific">Natronosalvus rutilus</name>
    <dbReference type="NCBI Taxonomy" id="2953753"/>
    <lineage>
        <taxon>Archaea</taxon>
        <taxon>Methanobacteriati</taxon>
        <taxon>Methanobacteriota</taxon>
        <taxon>Stenosarchaea group</taxon>
        <taxon>Halobacteria</taxon>
        <taxon>Halobacteriales</taxon>
        <taxon>Natrialbaceae</taxon>
        <taxon>Natronosalvus</taxon>
    </lineage>
</organism>
<dbReference type="KEGG" id="sawl:NGM29_05595"/>
<dbReference type="PANTHER" id="PTHR36216">
    <property type="entry name" value="TRANSCRIPTIONAL REGULATOR, TRMB"/>
    <property type="match status" value="1"/>
</dbReference>
<dbReference type="CDD" id="cd00090">
    <property type="entry name" value="HTH_ARSR"/>
    <property type="match status" value="1"/>
</dbReference>
<dbReference type="InterPro" id="IPR011991">
    <property type="entry name" value="ArsR-like_HTH"/>
</dbReference>
<keyword evidence="4" id="KW-1185">Reference proteome</keyword>